<dbReference type="GO" id="GO:0004355">
    <property type="term" value="F:glutamate synthase (NADPH) activity"/>
    <property type="evidence" value="ECO:0007669"/>
    <property type="project" value="UniProtKB-EC"/>
</dbReference>
<dbReference type="EC" id="1.4.1.13" evidence="1"/>
<organism evidence="1">
    <name type="scientific">hydrothermal vent metagenome</name>
    <dbReference type="NCBI Taxonomy" id="652676"/>
    <lineage>
        <taxon>unclassified sequences</taxon>
        <taxon>metagenomes</taxon>
        <taxon>ecological metagenomes</taxon>
    </lineage>
</organism>
<dbReference type="SUPFAM" id="SSF52540">
    <property type="entry name" value="P-loop containing nucleoside triphosphate hydrolases"/>
    <property type="match status" value="1"/>
</dbReference>
<name>A0A3B0R854_9ZZZZ</name>
<protein>
    <submittedName>
        <fullName evidence="1">Glutamate synthase [NADPH] large chain</fullName>
        <ecNumber evidence="1">1.4.1.13</ecNumber>
    </submittedName>
</protein>
<proteinExistence type="predicted"/>
<dbReference type="GO" id="GO:0008146">
    <property type="term" value="F:sulfotransferase activity"/>
    <property type="evidence" value="ECO:0007669"/>
    <property type="project" value="InterPro"/>
</dbReference>
<dbReference type="Gene3D" id="3.40.50.300">
    <property type="entry name" value="P-loop containing nucleotide triphosphate hydrolases"/>
    <property type="match status" value="1"/>
</dbReference>
<dbReference type="EMBL" id="UOEG01000012">
    <property type="protein sequence ID" value="VAV87647.1"/>
    <property type="molecule type" value="Genomic_DNA"/>
</dbReference>
<sequence>MSAPFDYFVVFADMRTGSNLLESNINSFAGFECHGEAFNPNFIGYPNKSEMLGISMEMREADPLQLIDKIKQSGPALGGFRYFNDHDPRVFEACLHDPRCAKIILTRNPVDSYVSLKIARETGQWKLTNVKRRKDSKISFDAEEFERYFNQLQAFQQVLKTGLQAAGQTAFYLTYDDLHSLEMINGLARYLGLDETLKSLESKLKKQNPGGVKDKVSNYAEMQSALMGFDRFDLSRTPNLEPRRGPAVPGFVLAAQAPLLYMPVRSGPDHQVGAWLAALDKADQNDLRTDLNQQVLRQWMRNTPKHRSFTVLRHPVARAHRAFCDKILQDGPGTYPAIRKKLRNFYKLPLPGKLPDAAYNLDAHQQAFIAFLEFLQANLAGQTSVRVDVHWATQAAILQGMAQFCLPDVIIRETDMAEELTLLARKIGIENAALPPVSPDDEPFALKDIYNGTIEALAKTIYQRDYLLFGFQNWA</sequence>
<reference evidence="1" key="1">
    <citation type="submission" date="2018-06" db="EMBL/GenBank/DDBJ databases">
        <authorList>
            <person name="Zhirakovskaya E."/>
        </authorList>
    </citation>
    <scope>NUCLEOTIDE SEQUENCE</scope>
</reference>
<dbReference type="InterPro" id="IPR005331">
    <property type="entry name" value="Sulfotransferase"/>
</dbReference>
<dbReference type="InterPro" id="IPR027417">
    <property type="entry name" value="P-loop_NTPase"/>
</dbReference>
<keyword evidence="1" id="KW-0560">Oxidoreductase</keyword>
<accession>A0A3B0R854</accession>
<dbReference type="AlphaFoldDB" id="A0A3B0R854"/>
<gene>
    <name evidence="1" type="ORF">MNBD_ALPHA07-1390</name>
</gene>
<evidence type="ECO:0000313" key="1">
    <source>
        <dbReference type="EMBL" id="VAV87647.1"/>
    </source>
</evidence>
<dbReference type="GO" id="GO:0016020">
    <property type="term" value="C:membrane"/>
    <property type="evidence" value="ECO:0007669"/>
    <property type="project" value="InterPro"/>
</dbReference>
<dbReference type="Pfam" id="PF03567">
    <property type="entry name" value="Sulfotransfer_2"/>
    <property type="match status" value="1"/>
</dbReference>